<evidence type="ECO:0000259" key="1">
    <source>
        <dbReference type="Pfam" id="PF14344"/>
    </source>
</evidence>
<gene>
    <name evidence="2" type="ORF">HGH92_31900</name>
</gene>
<organism evidence="2 3">
    <name type="scientific">Chitinophaga varians</name>
    <dbReference type="NCBI Taxonomy" id="2202339"/>
    <lineage>
        <taxon>Bacteria</taxon>
        <taxon>Pseudomonadati</taxon>
        <taxon>Bacteroidota</taxon>
        <taxon>Chitinophagia</taxon>
        <taxon>Chitinophagales</taxon>
        <taxon>Chitinophagaceae</taxon>
        <taxon>Chitinophaga</taxon>
    </lineage>
</organism>
<accession>A0A847RPP5</accession>
<feature type="domain" description="DUF4397" evidence="1">
    <location>
        <begin position="33"/>
        <end position="163"/>
    </location>
</feature>
<proteinExistence type="predicted"/>
<sequence>MKRYFPLILLTLSACTKSDYLDVNAAERPPLNAYISFVNARPVATGIQFWTFTQQVTTTAVGINQASPYVPVTYGNVQINFTEGNGSSYKASRQFGNSAAYTETGGPNGPIAGYYHTVVAAAKKNDRSKDTLVLFYDDLSQAPAGKAKLRFLHFAAGTGDVQVKLQQQSNEKVWFEKVGYGSAGGANLSGAAYELGPFTNVDAGTVSLTVSVNGQALNIPTLSGLQLEAGKAYTVLFYSGVNEKDIPGARLITHL</sequence>
<evidence type="ECO:0000313" key="3">
    <source>
        <dbReference type="Proteomes" id="UP000570474"/>
    </source>
</evidence>
<protein>
    <submittedName>
        <fullName evidence="2">DUF4397 domain-containing protein</fullName>
    </submittedName>
</protein>
<dbReference type="Proteomes" id="UP000570474">
    <property type="component" value="Unassembled WGS sequence"/>
</dbReference>
<dbReference type="PROSITE" id="PS51257">
    <property type="entry name" value="PROKAR_LIPOPROTEIN"/>
    <property type="match status" value="1"/>
</dbReference>
<comment type="caution">
    <text evidence="2">The sequence shown here is derived from an EMBL/GenBank/DDBJ whole genome shotgun (WGS) entry which is preliminary data.</text>
</comment>
<evidence type="ECO:0000313" key="2">
    <source>
        <dbReference type="EMBL" id="NLR68949.1"/>
    </source>
</evidence>
<dbReference type="AlphaFoldDB" id="A0A847RPP5"/>
<dbReference type="RefSeq" id="WP_168874894.1">
    <property type="nucleotide sequence ID" value="NZ_JABAIA010000004.1"/>
</dbReference>
<keyword evidence="3" id="KW-1185">Reference proteome</keyword>
<dbReference type="Pfam" id="PF14344">
    <property type="entry name" value="DUF4397"/>
    <property type="match status" value="1"/>
</dbReference>
<dbReference type="InterPro" id="IPR025510">
    <property type="entry name" value="DUF4397"/>
</dbReference>
<dbReference type="EMBL" id="JABAIA010000004">
    <property type="protein sequence ID" value="NLR68949.1"/>
    <property type="molecule type" value="Genomic_DNA"/>
</dbReference>
<reference evidence="2 3" key="1">
    <citation type="submission" date="2020-04" db="EMBL/GenBank/DDBJ databases">
        <authorList>
            <person name="Yin C."/>
        </authorList>
    </citation>
    <scope>NUCLEOTIDE SEQUENCE [LARGE SCALE GENOMIC DNA]</scope>
    <source>
        <strain evidence="2 3">Ae27</strain>
    </source>
</reference>
<name>A0A847RPP5_9BACT</name>